<keyword evidence="1" id="KW-0436">Ligase</keyword>
<reference evidence="7" key="1">
    <citation type="submission" date="2016-08" db="EMBL/GenBank/DDBJ databases">
        <title>Discovery of first anaerobic lithoheterotrophic haloarchae widely represented in hypersaline habitats.</title>
        <authorList>
            <person name="Sorokin D.Y."/>
            <person name="Kublanov I.V."/>
            <person name="Roman P."/>
            <person name="Sinninghe Damste J.S."/>
            <person name="Golyshin P.N."/>
            <person name="Rojo D."/>
            <person name="Ciordia S."/>
            <person name="Mena Md.C."/>
            <person name="Ferrer M."/>
            <person name="Smedile F."/>
            <person name="Messina E."/>
            <person name="La Cono V."/>
            <person name="Yakimov M.M."/>
        </authorList>
    </citation>
    <scope>NUCLEOTIDE SEQUENCE [LARGE SCALE GENOMIC DNA]</scope>
    <source>
        <strain evidence="7">HSR6</strain>
    </source>
</reference>
<sequence length="431" mass="50317">MGMSDNDDGTDLLVLLPTDRDHENMGKVDAPYNLHWFEDEDFDYPQPGSDFDMVEYTERASEYVEQADIDGVLFSHDVANLVAGALVDRHDLPGPELEPVFLADHKYYSRMHQPNVPWFDYIDLETDEWGDEPRFPAYIKPPFLTMTLLQYRVEDREEYERAMETVRKELPKYTEPFMDFFDTYVDTERYPLATRDMMLVEEPLEDWTQHCVEGWVDSDGELHVWAISDHNYYDDGSLAIDNYSTPSTLPTEAQEELIDIAREAIVQHGFEESFWNVEIFRLADRHVITEVNGRTASVWEPLYEGAFDTSVYEGIMHLHADNPEQTQAVAPDWEPGSDYETMGTQFHVITFGEGRADEFLDFEYARSVPDTDVEIFVDPEDEIEQTRSSGFWLARFHLFGEDYQEMLDRADEIRTNMLEQPELSPEPERYT</sequence>
<evidence type="ECO:0000259" key="5">
    <source>
        <dbReference type="PROSITE" id="PS50975"/>
    </source>
</evidence>
<dbReference type="InterPro" id="IPR011761">
    <property type="entry name" value="ATP-grasp"/>
</dbReference>
<dbReference type="PROSITE" id="PS50975">
    <property type="entry name" value="ATP_GRASP"/>
    <property type="match status" value="1"/>
</dbReference>
<dbReference type="Gene3D" id="3.30.470.20">
    <property type="entry name" value="ATP-grasp fold, B domain"/>
    <property type="match status" value="1"/>
</dbReference>
<dbReference type="PANTHER" id="PTHR43585">
    <property type="entry name" value="FUMIPYRROLE BIOSYNTHESIS PROTEIN C"/>
    <property type="match status" value="1"/>
</dbReference>
<name>A0A1J1AEJ7_9EURY</name>
<dbReference type="AlphaFoldDB" id="A0A1J1AEJ7"/>
<dbReference type="KEGG" id="hhsr:HSR6_1790"/>
<organism evidence="6 7">
    <name type="scientific">Halodesulfurarchaeum formicicum</name>
    <dbReference type="NCBI Taxonomy" id="1873524"/>
    <lineage>
        <taxon>Archaea</taxon>
        <taxon>Methanobacteriati</taxon>
        <taxon>Methanobacteriota</taxon>
        <taxon>Stenosarchaea group</taxon>
        <taxon>Halobacteria</taxon>
        <taxon>Halobacteriales</taxon>
        <taxon>Halobacteriaceae</taxon>
        <taxon>Halodesulfurarchaeum</taxon>
    </lineage>
</organism>
<gene>
    <name evidence="6" type="ORF">HSR6_1790</name>
</gene>
<dbReference type="GO" id="GO:0005524">
    <property type="term" value="F:ATP binding"/>
    <property type="evidence" value="ECO:0007669"/>
    <property type="project" value="UniProtKB-UniRule"/>
</dbReference>
<dbReference type="GO" id="GO:0016874">
    <property type="term" value="F:ligase activity"/>
    <property type="evidence" value="ECO:0007669"/>
    <property type="project" value="UniProtKB-KW"/>
</dbReference>
<protein>
    <submittedName>
        <fullName evidence="6">ATP-grasp domain-containing protein</fullName>
    </submittedName>
</protein>
<keyword evidence="7" id="KW-1185">Reference proteome</keyword>
<dbReference type="InterPro" id="IPR052032">
    <property type="entry name" value="ATP-dep_AA_Ligase"/>
</dbReference>
<keyword evidence="3 4" id="KW-0067">ATP-binding</keyword>
<dbReference type="SUPFAM" id="SSF56059">
    <property type="entry name" value="Glutathione synthetase ATP-binding domain-like"/>
    <property type="match status" value="1"/>
</dbReference>
<dbReference type="EMBL" id="CP016804">
    <property type="protein sequence ID" value="APE96227.1"/>
    <property type="molecule type" value="Genomic_DNA"/>
</dbReference>
<evidence type="ECO:0000313" key="7">
    <source>
        <dbReference type="Proteomes" id="UP000186165"/>
    </source>
</evidence>
<evidence type="ECO:0000256" key="2">
    <source>
        <dbReference type="ARBA" id="ARBA00022741"/>
    </source>
</evidence>
<dbReference type="GO" id="GO:0046872">
    <property type="term" value="F:metal ion binding"/>
    <property type="evidence" value="ECO:0007669"/>
    <property type="project" value="InterPro"/>
</dbReference>
<dbReference type="Pfam" id="PF13535">
    <property type="entry name" value="ATP-grasp_4"/>
    <property type="match status" value="1"/>
</dbReference>
<evidence type="ECO:0000256" key="1">
    <source>
        <dbReference type="ARBA" id="ARBA00022598"/>
    </source>
</evidence>
<evidence type="ECO:0000256" key="3">
    <source>
        <dbReference type="ARBA" id="ARBA00022840"/>
    </source>
</evidence>
<accession>A0A1J1AEJ7</accession>
<evidence type="ECO:0000256" key="4">
    <source>
        <dbReference type="PROSITE-ProRule" id="PRU00409"/>
    </source>
</evidence>
<proteinExistence type="predicted"/>
<feature type="domain" description="ATP-grasp" evidence="5">
    <location>
        <begin position="108"/>
        <end position="320"/>
    </location>
</feature>
<evidence type="ECO:0000313" key="6">
    <source>
        <dbReference type="EMBL" id="APE96227.1"/>
    </source>
</evidence>
<keyword evidence="2 4" id="KW-0547">Nucleotide-binding</keyword>
<dbReference type="Proteomes" id="UP000186165">
    <property type="component" value="Chromosome"/>
</dbReference>
<dbReference type="PANTHER" id="PTHR43585:SF2">
    <property type="entry name" value="ATP-GRASP ENZYME FSQD"/>
    <property type="match status" value="1"/>
</dbReference>